<dbReference type="SMART" id="SM00852">
    <property type="entry name" value="MoCF_biosynth"/>
    <property type="match status" value="1"/>
</dbReference>
<dbReference type="PIRSF" id="PIRSF006728">
    <property type="entry name" value="CinA"/>
    <property type="match status" value="1"/>
</dbReference>
<evidence type="ECO:0000313" key="3">
    <source>
        <dbReference type="EMBL" id="TWT41649.1"/>
    </source>
</evidence>
<dbReference type="InterPro" id="IPR050101">
    <property type="entry name" value="CinA"/>
</dbReference>
<dbReference type="NCBIfam" id="TIGR00200">
    <property type="entry name" value="cinA_nterm"/>
    <property type="match status" value="1"/>
</dbReference>
<dbReference type="Pfam" id="PF02464">
    <property type="entry name" value="CinA"/>
    <property type="match status" value="1"/>
</dbReference>
<name>A0A5C5VVE8_9PLAN</name>
<sequence>MNAEIIAIGSELTSGAKLDTNSQWLSLRLAEIGIPCLYHTTVADDLNANVEVLKLAVGRADLICITGGLGPTLDDLTRHALAGLMDVDLVEHAESMQHLESFFQSRGREMPERNRIQAMFPSGSEPIVNPVGTAPGIWAEVPRGDQPSCFIAAFPGVPSEMRKMFLEQVRPRLPGGATVIRRARINCFGLGESAVEEILGTLTERGSDPEVGITAHEATITLRVNAHGATEEECLKKIESVEGVIRERLGDFVFGAEDEELEDAVIRRLVESDLTFATVEHATAGLLAQRIAHVPDAAECYRGGAVAVISEDSLKQEAESIRSRTNADFVIAIGAEAVTTDGTGRMSSKIPLLLIGPDFERSEIMEWSGNPAITKSKAAKTAIDALRRHLMQSER</sequence>
<dbReference type="PANTHER" id="PTHR13939:SF0">
    <property type="entry name" value="NMN AMIDOHYDROLASE-LIKE PROTEIN YFAY"/>
    <property type="match status" value="1"/>
</dbReference>
<dbReference type="InterPro" id="IPR036425">
    <property type="entry name" value="MoaB/Mog-like_dom_sf"/>
</dbReference>
<dbReference type="SUPFAM" id="SSF53218">
    <property type="entry name" value="Molybdenum cofactor biosynthesis proteins"/>
    <property type="match status" value="1"/>
</dbReference>
<dbReference type="Gene3D" id="3.40.980.10">
    <property type="entry name" value="MoaB/Mog-like domain"/>
    <property type="match status" value="1"/>
</dbReference>
<dbReference type="Gene3D" id="3.90.950.20">
    <property type="entry name" value="CinA-like"/>
    <property type="match status" value="1"/>
</dbReference>
<dbReference type="InterPro" id="IPR001453">
    <property type="entry name" value="MoaB/Mog_dom"/>
</dbReference>
<dbReference type="InterPro" id="IPR036653">
    <property type="entry name" value="CinA-like_C"/>
</dbReference>
<dbReference type="InterPro" id="IPR041424">
    <property type="entry name" value="CinA_KH"/>
</dbReference>
<feature type="domain" description="MoaB/Mog" evidence="2">
    <location>
        <begin position="4"/>
        <end position="175"/>
    </location>
</feature>
<dbReference type="Pfam" id="PF00994">
    <property type="entry name" value="MoCF_biosynth"/>
    <property type="match status" value="1"/>
</dbReference>
<gene>
    <name evidence="3" type="primary">cinA</name>
    <name evidence="3" type="ORF">KOR42_47440</name>
</gene>
<protein>
    <recommendedName>
        <fullName evidence="1">CinA-like protein</fullName>
    </recommendedName>
</protein>
<dbReference type="Gene3D" id="3.30.70.2860">
    <property type="match status" value="1"/>
</dbReference>
<comment type="caution">
    <text evidence="3">The sequence shown here is derived from an EMBL/GenBank/DDBJ whole genome shotgun (WGS) entry which is preliminary data.</text>
</comment>
<dbReference type="PANTHER" id="PTHR13939">
    <property type="entry name" value="NICOTINAMIDE-NUCLEOTIDE AMIDOHYDROLASE PNCC"/>
    <property type="match status" value="1"/>
</dbReference>
<dbReference type="InterPro" id="IPR008136">
    <property type="entry name" value="CinA_C"/>
</dbReference>
<comment type="similarity">
    <text evidence="1">Belongs to the CinA family.</text>
</comment>
<dbReference type="RefSeq" id="WP_146512074.1">
    <property type="nucleotide sequence ID" value="NZ_SIHI01000042.1"/>
</dbReference>
<dbReference type="OrthoDB" id="9801454at2"/>
<keyword evidence="4" id="KW-1185">Reference proteome</keyword>
<dbReference type="AlphaFoldDB" id="A0A5C5VVE8"/>
<dbReference type="Pfam" id="PF18146">
    <property type="entry name" value="CinA_KH"/>
    <property type="match status" value="1"/>
</dbReference>
<reference evidence="3 4" key="1">
    <citation type="submission" date="2019-02" db="EMBL/GenBank/DDBJ databases">
        <title>Deep-cultivation of Planctomycetes and their phenomic and genomic characterization uncovers novel biology.</title>
        <authorList>
            <person name="Wiegand S."/>
            <person name="Jogler M."/>
            <person name="Boedeker C."/>
            <person name="Pinto D."/>
            <person name="Vollmers J."/>
            <person name="Rivas-Marin E."/>
            <person name="Kohn T."/>
            <person name="Peeters S.H."/>
            <person name="Heuer A."/>
            <person name="Rast P."/>
            <person name="Oberbeckmann S."/>
            <person name="Bunk B."/>
            <person name="Jeske O."/>
            <person name="Meyerdierks A."/>
            <person name="Storesund J.E."/>
            <person name="Kallscheuer N."/>
            <person name="Luecker S."/>
            <person name="Lage O.M."/>
            <person name="Pohl T."/>
            <person name="Merkel B.J."/>
            <person name="Hornburger P."/>
            <person name="Mueller R.-W."/>
            <person name="Bruemmer F."/>
            <person name="Labrenz M."/>
            <person name="Spormann A.M."/>
            <person name="Op Den Camp H."/>
            <person name="Overmann J."/>
            <person name="Amann R."/>
            <person name="Jetten M.S.M."/>
            <person name="Mascher T."/>
            <person name="Medema M.H."/>
            <person name="Devos D.P."/>
            <person name="Kaster A.-K."/>
            <person name="Ovreas L."/>
            <person name="Rohde M."/>
            <person name="Galperin M.Y."/>
            <person name="Jogler C."/>
        </authorList>
    </citation>
    <scope>NUCLEOTIDE SEQUENCE [LARGE SCALE GENOMIC DNA]</scope>
    <source>
        <strain evidence="3 4">KOR42</strain>
    </source>
</reference>
<dbReference type="Proteomes" id="UP000317243">
    <property type="component" value="Unassembled WGS sequence"/>
</dbReference>
<dbReference type="CDD" id="cd00885">
    <property type="entry name" value="cinA"/>
    <property type="match status" value="1"/>
</dbReference>
<accession>A0A5C5VVE8</accession>
<evidence type="ECO:0000313" key="4">
    <source>
        <dbReference type="Proteomes" id="UP000317243"/>
    </source>
</evidence>
<dbReference type="SUPFAM" id="SSF142433">
    <property type="entry name" value="CinA-like"/>
    <property type="match status" value="1"/>
</dbReference>
<evidence type="ECO:0000256" key="1">
    <source>
        <dbReference type="HAMAP-Rule" id="MF_00226"/>
    </source>
</evidence>
<dbReference type="EMBL" id="SIHI01000042">
    <property type="protein sequence ID" value="TWT41649.1"/>
    <property type="molecule type" value="Genomic_DNA"/>
</dbReference>
<dbReference type="HAMAP" id="MF_00226_B">
    <property type="entry name" value="CinA_B"/>
    <property type="match status" value="1"/>
</dbReference>
<organism evidence="3 4">
    <name type="scientific">Thalassoglobus neptunius</name>
    <dbReference type="NCBI Taxonomy" id="1938619"/>
    <lineage>
        <taxon>Bacteria</taxon>
        <taxon>Pseudomonadati</taxon>
        <taxon>Planctomycetota</taxon>
        <taxon>Planctomycetia</taxon>
        <taxon>Planctomycetales</taxon>
        <taxon>Planctomycetaceae</taxon>
        <taxon>Thalassoglobus</taxon>
    </lineage>
</organism>
<evidence type="ECO:0000259" key="2">
    <source>
        <dbReference type="SMART" id="SM00852"/>
    </source>
</evidence>
<dbReference type="InterPro" id="IPR008135">
    <property type="entry name" value="Competence-induced_CinA"/>
</dbReference>
<proteinExistence type="inferred from homology"/>